<dbReference type="EMBL" id="AJMU01000006">
    <property type="protein sequence ID" value="EIG27910.1"/>
    <property type="molecule type" value="Genomic_DNA"/>
</dbReference>
<sequence length="43" mass="4647">MQIGVIKTLSSLSTCQAFPNRGMILLSCEKAKGAKNVQNHSQN</sequence>
<protein>
    <submittedName>
        <fullName evidence="1">Uncharacterized protein</fullName>
    </submittedName>
</protein>
<accession>I2NPZ9</accession>
<evidence type="ECO:0000313" key="2">
    <source>
        <dbReference type="Proteomes" id="UP000003345"/>
    </source>
</evidence>
<evidence type="ECO:0000313" key="1">
    <source>
        <dbReference type="EMBL" id="EIG27910.1"/>
    </source>
</evidence>
<name>I2NPZ9_9PAST</name>
<reference evidence="1 2" key="1">
    <citation type="submission" date="2012-04" db="EMBL/GenBank/DDBJ databases">
        <authorList>
            <person name="Harkins D.M."/>
            <person name="Madupu R."/>
            <person name="Durkin A.S."/>
            <person name="Torralba M."/>
            <person name="Methe B."/>
            <person name="Sutton G.G."/>
            <person name="Nelson K.E."/>
        </authorList>
    </citation>
    <scope>NUCLEOTIDE SEQUENCE [LARGE SCALE GENOMIC DNA]</scope>
    <source>
        <strain evidence="1 2">HK411</strain>
    </source>
</reference>
<gene>
    <name evidence="1" type="ORF">HMPREF1054_0947</name>
</gene>
<dbReference type="Proteomes" id="UP000003345">
    <property type="component" value="Unassembled WGS sequence"/>
</dbReference>
<dbReference type="AlphaFoldDB" id="I2NPZ9"/>
<dbReference type="PATRIC" id="fig|1095743.3.peg.64"/>
<proteinExistence type="predicted"/>
<comment type="caution">
    <text evidence="1">The sequence shown here is derived from an EMBL/GenBank/DDBJ whole genome shotgun (WGS) entry which is preliminary data.</text>
</comment>
<organism evidence="1 2">
    <name type="scientific">Haemophilus paraphrohaemolyticus HK411</name>
    <dbReference type="NCBI Taxonomy" id="1095743"/>
    <lineage>
        <taxon>Bacteria</taxon>
        <taxon>Pseudomonadati</taxon>
        <taxon>Pseudomonadota</taxon>
        <taxon>Gammaproteobacteria</taxon>
        <taxon>Pasteurellales</taxon>
        <taxon>Pasteurellaceae</taxon>
        <taxon>Haemophilus</taxon>
    </lineage>
</organism>